<evidence type="ECO:0000313" key="4">
    <source>
        <dbReference type="Proteomes" id="UP000243459"/>
    </source>
</evidence>
<dbReference type="InterPro" id="IPR039316">
    <property type="entry name" value="CLE25/26"/>
</dbReference>
<name>A0A5P1F934_ASPOF</name>
<reference evidence="4" key="1">
    <citation type="journal article" date="2017" name="Nat. Commun.">
        <title>The asparagus genome sheds light on the origin and evolution of a young Y chromosome.</title>
        <authorList>
            <person name="Harkess A."/>
            <person name="Zhou J."/>
            <person name="Xu C."/>
            <person name="Bowers J.E."/>
            <person name="Van der Hulst R."/>
            <person name="Ayyampalayam S."/>
            <person name="Mercati F."/>
            <person name="Riccardi P."/>
            <person name="McKain M.R."/>
            <person name="Kakrana A."/>
            <person name="Tang H."/>
            <person name="Ray J."/>
            <person name="Groenendijk J."/>
            <person name="Arikit S."/>
            <person name="Mathioni S.M."/>
            <person name="Nakano M."/>
            <person name="Shan H."/>
            <person name="Telgmann-Rauber A."/>
            <person name="Kanno A."/>
            <person name="Yue Z."/>
            <person name="Chen H."/>
            <person name="Li W."/>
            <person name="Chen Y."/>
            <person name="Xu X."/>
            <person name="Zhang Y."/>
            <person name="Luo S."/>
            <person name="Chen H."/>
            <person name="Gao J."/>
            <person name="Mao Z."/>
            <person name="Pires J.C."/>
            <person name="Luo M."/>
            <person name="Kudrna D."/>
            <person name="Wing R.A."/>
            <person name="Meyers B.C."/>
            <person name="Yi K."/>
            <person name="Kong H."/>
            <person name="Lavrijsen P."/>
            <person name="Sunseri F."/>
            <person name="Falavigna A."/>
            <person name="Ye Y."/>
            <person name="Leebens-Mack J.H."/>
            <person name="Chen G."/>
        </authorList>
    </citation>
    <scope>NUCLEOTIDE SEQUENCE [LARGE SCALE GENOMIC DNA]</scope>
    <source>
        <strain evidence="4">cv. DH0086</strain>
    </source>
</reference>
<evidence type="ECO:0000256" key="1">
    <source>
        <dbReference type="SAM" id="MobiDB-lite"/>
    </source>
</evidence>
<feature type="region of interest" description="Disordered" evidence="1">
    <location>
        <begin position="42"/>
        <end position="71"/>
    </location>
</feature>
<feature type="chain" id="PRO_5024278507" evidence="2">
    <location>
        <begin position="35"/>
        <end position="137"/>
    </location>
</feature>
<dbReference type="PANTHER" id="PTHR34277">
    <property type="entry name" value="CLAVATA3/ESR (CLE)-RELATED PROTEIN 26"/>
    <property type="match status" value="1"/>
</dbReference>
<sequence>MGSSSRSTRRIFGAIACFLCIGLLVSVALEGSKGTNATLPLSSRGMSATTVRSNSQMKMDPLSATKRRVPNGPDPIHNRYLIALSSDFALHLFIKEQARLGGRRGGRRGREGGRATVKFLDELGGGGGGTSHLGCSK</sequence>
<evidence type="ECO:0000256" key="2">
    <source>
        <dbReference type="SAM" id="SignalP"/>
    </source>
</evidence>
<feature type="compositionally biased region" description="Polar residues" evidence="1">
    <location>
        <begin position="42"/>
        <end position="57"/>
    </location>
</feature>
<keyword evidence="4" id="KW-1185">Reference proteome</keyword>
<feature type="signal peptide" evidence="2">
    <location>
        <begin position="1"/>
        <end position="34"/>
    </location>
</feature>
<dbReference type="Gramene" id="ONK74898">
    <property type="protein sequence ID" value="ONK74898"/>
    <property type="gene ID" value="A4U43_C03F11250"/>
</dbReference>
<proteinExistence type="predicted"/>
<dbReference type="EMBL" id="CM007383">
    <property type="protein sequence ID" value="ONK74898.1"/>
    <property type="molecule type" value="Genomic_DNA"/>
</dbReference>
<keyword evidence="2" id="KW-0732">Signal</keyword>
<dbReference type="Proteomes" id="UP000243459">
    <property type="component" value="Chromosome 3"/>
</dbReference>
<dbReference type="AlphaFoldDB" id="A0A5P1F934"/>
<accession>A0A5P1F934</accession>
<dbReference type="PANTHER" id="PTHR34277:SF2">
    <property type="entry name" value="CLAVATA3_ESR (CLE)-RELATED PROTEIN 26"/>
    <property type="match status" value="1"/>
</dbReference>
<protein>
    <submittedName>
        <fullName evidence="3">Uncharacterized protein</fullName>
    </submittedName>
</protein>
<evidence type="ECO:0000313" key="3">
    <source>
        <dbReference type="EMBL" id="ONK74898.1"/>
    </source>
</evidence>
<gene>
    <name evidence="3" type="ORF">A4U43_C03F11250</name>
</gene>
<organism evidence="3 4">
    <name type="scientific">Asparagus officinalis</name>
    <name type="common">Garden asparagus</name>
    <dbReference type="NCBI Taxonomy" id="4686"/>
    <lineage>
        <taxon>Eukaryota</taxon>
        <taxon>Viridiplantae</taxon>
        <taxon>Streptophyta</taxon>
        <taxon>Embryophyta</taxon>
        <taxon>Tracheophyta</taxon>
        <taxon>Spermatophyta</taxon>
        <taxon>Magnoliopsida</taxon>
        <taxon>Liliopsida</taxon>
        <taxon>Asparagales</taxon>
        <taxon>Asparagaceae</taxon>
        <taxon>Asparagoideae</taxon>
        <taxon>Asparagus</taxon>
    </lineage>
</organism>